<proteinExistence type="predicted"/>
<comment type="caution">
    <text evidence="2">The sequence shown here is derived from an EMBL/GenBank/DDBJ whole genome shotgun (WGS) entry which is preliminary data.</text>
</comment>
<dbReference type="AlphaFoldDB" id="A0A7Y1FBE3"/>
<dbReference type="InterPro" id="IPR001509">
    <property type="entry name" value="Epimerase_deHydtase"/>
</dbReference>
<dbReference type="RefSeq" id="WP_169885192.1">
    <property type="nucleotide sequence ID" value="NZ_JAAQWG010000038.1"/>
</dbReference>
<dbReference type="GO" id="GO:0005737">
    <property type="term" value="C:cytoplasm"/>
    <property type="evidence" value="ECO:0007669"/>
    <property type="project" value="TreeGrafter"/>
</dbReference>
<name>A0A7Y1FBE3_PSEVE</name>
<dbReference type="Pfam" id="PF01370">
    <property type="entry name" value="Epimerase"/>
    <property type="match status" value="1"/>
</dbReference>
<dbReference type="EMBL" id="JAAQWG010000038">
    <property type="protein sequence ID" value="NMY11377.1"/>
    <property type="molecule type" value="Genomic_DNA"/>
</dbReference>
<dbReference type="Proteomes" id="UP000537729">
    <property type="component" value="Unassembled WGS sequence"/>
</dbReference>
<dbReference type="PANTHER" id="PTHR48079">
    <property type="entry name" value="PROTEIN YEEZ"/>
    <property type="match status" value="1"/>
</dbReference>
<organism evidence="2 3">
    <name type="scientific">Pseudomonas veronii</name>
    <dbReference type="NCBI Taxonomy" id="76761"/>
    <lineage>
        <taxon>Bacteria</taxon>
        <taxon>Pseudomonadati</taxon>
        <taxon>Pseudomonadota</taxon>
        <taxon>Gammaproteobacteria</taxon>
        <taxon>Pseudomonadales</taxon>
        <taxon>Pseudomonadaceae</taxon>
        <taxon>Pseudomonas</taxon>
    </lineage>
</organism>
<accession>A0A7Y1FBE3</accession>
<dbReference type="Gene3D" id="3.40.50.720">
    <property type="entry name" value="NAD(P)-binding Rossmann-like Domain"/>
    <property type="match status" value="1"/>
</dbReference>
<gene>
    <name evidence="2" type="ORF">HBO38_23510</name>
</gene>
<dbReference type="SUPFAM" id="SSF51735">
    <property type="entry name" value="NAD(P)-binding Rossmann-fold domains"/>
    <property type="match status" value="1"/>
</dbReference>
<sequence>MKRVLLTGSTGFVGGGLQTVLHRLYSVVATSRLSQGLADGSSTVGVGDLSANTQWTDVLQGIDCVVHLAGRAHKLTDTVADPLSLFRRVNVEGALNLAQQASDAGVRRFVFISSIGVHGSRTLAGSLNELSPMLPRADYAISKMEAEIGLREISEASGMELVIIRPPLVYGGHAPGNFRLLLKLVASGFPLPFGGVNNQRSMVALGNLIDLILLCMEHPLAANQTFLASDGVDVSTPQIMRYLAAGMEREIRLFSVPNFFMHAGASLVGRRNAYYQLCGSLSIDSGKARDLLGWVPPSTPAQALFKAGQDYISSQNH</sequence>
<evidence type="ECO:0000259" key="1">
    <source>
        <dbReference type="Pfam" id="PF01370"/>
    </source>
</evidence>
<dbReference type="PANTHER" id="PTHR48079:SF6">
    <property type="entry name" value="NAD(P)-BINDING DOMAIN-CONTAINING PROTEIN-RELATED"/>
    <property type="match status" value="1"/>
</dbReference>
<dbReference type="InterPro" id="IPR036291">
    <property type="entry name" value="NAD(P)-bd_dom_sf"/>
</dbReference>
<evidence type="ECO:0000313" key="2">
    <source>
        <dbReference type="EMBL" id="NMY11377.1"/>
    </source>
</evidence>
<dbReference type="InterPro" id="IPR051783">
    <property type="entry name" value="NAD(P)-dependent_oxidoreduct"/>
</dbReference>
<dbReference type="GO" id="GO:0004029">
    <property type="term" value="F:aldehyde dehydrogenase (NAD+) activity"/>
    <property type="evidence" value="ECO:0007669"/>
    <property type="project" value="TreeGrafter"/>
</dbReference>
<evidence type="ECO:0000313" key="3">
    <source>
        <dbReference type="Proteomes" id="UP000537729"/>
    </source>
</evidence>
<protein>
    <submittedName>
        <fullName evidence="2">NAD-dependent epimerase/dehydratase family protein</fullName>
    </submittedName>
</protein>
<feature type="domain" description="NAD-dependent epimerase/dehydratase" evidence="1">
    <location>
        <begin position="4"/>
        <end position="221"/>
    </location>
</feature>
<reference evidence="2 3" key="1">
    <citation type="journal article" date="2020" name="Front. Microbiol.">
        <title>Genetic Organization of the aprX-lipA2 Operon Affects the Proteolytic Potential of Pseudomonas Species in Milk.</title>
        <authorList>
            <person name="Maier C."/>
            <person name="Huptas C."/>
            <person name="von Neubeck M."/>
            <person name="Scherer S."/>
            <person name="Wenning M."/>
            <person name="Lucking G."/>
        </authorList>
    </citation>
    <scope>NUCLEOTIDE SEQUENCE [LARGE SCALE GENOMIC DNA]</scope>
    <source>
        <strain evidence="2 3">DSM 16272</strain>
    </source>
</reference>